<sequence length="214" mass="22050">MLLAIDTCGTTGTLALGRLAETDLKILGSAELPAKQNSSELIPQLRHMLAAGGASLAEVTAIVVVSGPGSFTGGRIGISTAKGLAAALDKPIVAVSRLAVLAAKAGTRSAVLDAGRGEFYRGEYSDGTASEMLLTAEQAVERAAMYGDPPAVCEPSVYAAFPRAVMVSSPAAADALHFALPRILAVNYDDADMLDANYLRRSDAELFLKTPQAG</sequence>
<dbReference type="Gene3D" id="3.30.420.40">
    <property type="match status" value="1"/>
</dbReference>
<reference evidence="2 3" key="1">
    <citation type="submission" date="2018-08" db="EMBL/GenBank/DDBJ databases">
        <title>Acidipila sp. 4G-K13, an acidobacterium isolated from forest soil.</title>
        <authorList>
            <person name="Gao Z.-H."/>
            <person name="Qiu L.-H."/>
        </authorList>
    </citation>
    <scope>NUCLEOTIDE SEQUENCE [LARGE SCALE GENOMIC DNA]</scope>
    <source>
        <strain evidence="2 3">4G-K13</strain>
    </source>
</reference>
<keyword evidence="3" id="KW-1185">Reference proteome</keyword>
<proteinExistence type="predicted"/>
<dbReference type="SUPFAM" id="SSF53067">
    <property type="entry name" value="Actin-like ATPase domain"/>
    <property type="match status" value="1"/>
</dbReference>
<feature type="domain" description="Gcp-like" evidence="1">
    <location>
        <begin position="34"/>
        <end position="146"/>
    </location>
</feature>
<evidence type="ECO:0000313" key="3">
    <source>
        <dbReference type="Proteomes" id="UP000264702"/>
    </source>
</evidence>
<keyword evidence="2" id="KW-0808">Transferase</keyword>
<dbReference type="RefSeq" id="WP_117297055.1">
    <property type="nucleotide sequence ID" value="NZ_QVQT02000001.1"/>
</dbReference>
<dbReference type="InterPro" id="IPR043129">
    <property type="entry name" value="ATPase_NBD"/>
</dbReference>
<dbReference type="EMBL" id="QVQT01000001">
    <property type="protein sequence ID" value="RFU18036.1"/>
    <property type="molecule type" value="Genomic_DNA"/>
</dbReference>
<gene>
    <name evidence="2" type="primary">tsaB</name>
    <name evidence="2" type="ORF">D0Y96_00145</name>
</gene>
<dbReference type="InterPro" id="IPR022496">
    <property type="entry name" value="T6A_TsaB"/>
</dbReference>
<accession>A0A372ISZ2</accession>
<evidence type="ECO:0000259" key="1">
    <source>
        <dbReference type="Pfam" id="PF00814"/>
    </source>
</evidence>
<dbReference type="Pfam" id="PF00814">
    <property type="entry name" value="TsaD"/>
    <property type="match status" value="1"/>
</dbReference>
<dbReference type="GO" id="GO:0016740">
    <property type="term" value="F:transferase activity"/>
    <property type="evidence" value="ECO:0007669"/>
    <property type="project" value="UniProtKB-KW"/>
</dbReference>
<dbReference type="GO" id="GO:0002949">
    <property type="term" value="P:tRNA threonylcarbamoyladenosine modification"/>
    <property type="evidence" value="ECO:0007669"/>
    <property type="project" value="InterPro"/>
</dbReference>
<comment type="caution">
    <text evidence="2">The sequence shown here is derived from an EMBL/GenBank/DDBJ whole genome shotgun (WGS) entry which is preliminary data.</text>
</comment>
<dbReference type="AlphaFoldDB" id="A0A372ISZ2"/>
<evidence type="ECO:0000313" key="2">
    <source>
        <dbReference type="EMBL" id="RFU18036.1"/>
    </source>
</evidence>
<dbReference type="InterPro" id="IPR000905">
    <property type="entry name" value="Gcp-like_dom"/>
</dbReference>
<dbReference type="NCBIfam" id="TIGR03725">
    <property type="entry name" value="T6A_YeaZ"/>
    <property type="match status" value="1"/>
</dbReference>
<name>A0A372ISZ2_9BACT</name>
<protein>
    <submittedName>
        <fullName evidence="2">tRNA (Adenosine(37)-N6)-threonylcarbamoyltransferase complex dimerization subunit type 1 TsaB</fullName>
    </submittedName>
</protein>
<organism evidence="2 3">
    <name type="scientific">Paracidobacterium acidisoli</name>
    <dbReference type="NCBI Taxonomy" id="2303751"/>
    <lineage>
        <taxon>Bacteria</taxon>
        <taxon>Pseudomonadati</taxon>
        <taxon>Acidobacteriota</taxon>
        <taxon>Terriglobia</taxon>
        <taxon>Terriglobales</taxon>
        <taxon>Acidobacteriaceae</taxon>
        <taxon>Paracidobacterium</taxon>
    </lineage>
</organism>
<dbReference type="OrthoDB" id="9784166at2"/>
<dbReference type="Proteomes" id="UP000264702">
    <property type="component" value="Unassembled WGS sequence"/>
</dbReference>